<accession>A0A9K3CYE3</accession>
<keyword evidence="2" id="KW-0472">Membrane</keyword>
<organism evidence="3 4">
    <name type="scientific">Kipferlia bialata</name>
    <dbReference type="NCBI Taxonomy" id="797122"/>
    <lineage>
        <taxon>Eukaryota</taxon>
        <taxon>Metamonada</taxon>
        <taxon>Carpediemonas-like organisms</taxon>
        <taxon>Kipferlia</taxon>
    </lineage>
</organism>
<proteinExistence type="predicted"/>
<keyword evidence="2" id="KW-1133">Transmembrane helix</keyword>
<dbReference type="Proteomes" id="UP000265618">
    <property type="component" value="Unassembled WGS sequence"/>
</dbReference>
<protein>
    <recommendedName>
        <fullName evidence="5">Adhesin domain-containing protein</fullName>
    </recommendedName>
</protein>
<feature type="transmembrane region" description="Helical" evidence="2">
    <location>
        <begin position="50"/>
        <end position="74"/>
    </location>
</feature>
<comment type="caution">
    <text evidence="3">The sequence shown here is derived from an EMBL/GenBank/DDBJ whole genome shotgun (WGS) entry which is preliminary data.</text>
</comment>
<reference evidence="3 4" key="1">
    <citation type="journal article" date="2018" name="PLoS ONE">
        <title>The draft genome of Kipferlia bialata reveals reductive genome evolution in fornicate parasites.</title>
        <authorList>
            <person name="Tanifuji G."/>
            <person name="Takabayashi S."/>
            <person name="Kume K."/>
            <person name="Takagi M."/>
            <person name="Nakayama T."/>
            <person name="Kamikawa R."/>
            <person name="Inagaki Y."/>
            <person name="Hashimoto T."/>
        </authorList>
    </citation>
    <scope>NUCLEOTIDE SEQUENCE [LARGE SCALE GENOMIC DNA]</scope>
    <source>
        <strain evidence="3">NY0173</strain>
    </source>
</reference>
<keyword evidence="4" id="KW-1185">Reference proteome</keyword>
<evidence type="ECO:0000256" key="1">
    <source>
        <dbReference type="SAM" id="MobiDB-lite"/>
    </source>
</evidence>
<name>A0A9K3CYE3_9EUKA</name>
<evidence type="ECO:0008006" key="5">
    <source>
        <dbReference type="Google" id="ProtNLM"/>
    </source>
</evidence>
<gene>
    <name evidence="3" type="ORF">KIPB_006365</name>
</gene>
<evidence type="ECO:0000313" key="3">
    <source>
        <dbReference type="EMBL" id="GIQ84802.1"/>
    </source>
</evidence>
<evidence type="ECO:0000256" key="2">
    <source>
        <dbReference type="SAM" id="Phobius"/>
    </source>
</evidence>
<evidence type="ECO:0000313" key="4">
    <source>
        <dbReference type="Proteomes" id="UP000265618"/>
    </source>
</evidence>
<dbReference type="EMBL" id="BDIP01001629">
    <property type="protein sequence ID" value="GIQ84802.1"/>
    <property type="molecule type" value="Genomic_DNA"/>
</dbReference>
<feature type="region of interest" description="Disordered" evidence="1">
    <location>
        <begin position="432"/>
        <end position="472"/>
    </location>
</feature>
<keyword evidence="2" id="KW-0812">Transmembrane</keyword>
<feature type="compositionally biased region" description="Basic and acidic residues" evidence="1">
    <location>
        <begin position="444"/>
        <end position="461"/>
    </location>
</feature>
<dbReference type="AlphaFoldDB" id="A0A9K3CYE3"/>
<sequence length="514" mass="56277">MTLVHELSDSLSEQPLLDDMEGYECDSEDESRDEDYNELKQLFQFPITRCCICCWIMILLVSATIATTAVMYVMCSEQHLVDTLVTSIDLPVLPTFASESDRIEWVRERERFIEREGGGDLLYREAEREGDDAISILDSYFLKLSVTVPNTGSVTVVTDPTLPVRELRITQEMYSSHSTSTPPGYLQDPVLEEYGVAGSGQVVMTPVIPRGFSALFSSRIQCQGLNVTVAVPPAVTLVSSLIGVDEGILSLTYPDGHILAVTASVRQRGYVAIQDCSATTLDVDIASGTLDIERVTASNVDVAVSVGQVRLVDVAGISQDVLSDTQYDLSDTQHAHDLSLSRTPWDIVVESGNVYSCWNPTFNDRMPSHLNTTVTTTSLSSRTNTLVGLWGGVNSIGNSWYQVSAGIGKIEISTDDECGLYDIHLISAEDTNTDPEVDSTVSERTMERDIERERDRGRESSDQSTSTSGCFSTDPLEATCSCDRQIILQIPGREGILRAIGPDVLCSSLIAFKD</sequence>